<keyword evidence="2" id="KW-1185">Reference proteome</keyword>
<reference evidence="1 2" key="1">
    <citation type="submission" date="2020-01" db="EMBL/GenBank/DDBJ databases">
        <authorList>
            <person name="Kim M.K."/>
        </authorList>
    </citation>
    <scope>NUCLEOTIDE SEQUENCE [LARGE SCALE GENOMIC DNA]</scope>
    <source>
        <strain evidence="1 2">172606-1</strain>
    </source>
</reference>
<name>A0A6C0GBU0_9BACT</name>
<dbReference type="Proteomes" id="UP000480178">
    <property type="component" value="Chromosome"/>
</dbReference>
<proteinExistence type="predicted"/>
<protein>
    <submittedName>
        <fullName evidence="1">Uncharacterized protein</fullName>
    </submittedName>
</protein>
<gene>
    <name evidence="1" type="ORF">GXP67_01035</name>
</gene>
<dbReference type="RefSeq" id="WP_162441444.1">
    <property type="nucleotide sequence ID" value="NZ_CP048222.1"/>
</dbReference>
<dbReference type="AlphaFoldDB" id="A0A6C0GBU0"/>
<evidence type="ECO:0000313" key="2">
    <source>
        <dbReference type="Proteomes" id="UP000480178"/>
    </source>
</evidence>
<dbReference type="EMBL" id="CP048222">
    <property type="protein sequence ID" value="QHT65357.1"/>
    <property type="molecule type" value="Genomic_DNA"/>
</dbReference>
<evidence type="ECO:0000313" key="1">
    <source>
        <dbReference type="EMBL" id="QHT65357.1"/>
    </source>
</evidence>
<organism evidence="1 2">
    <name type="scientific">Rhodocytophaga rosea</name>
    <dbReference type="NCBI Taxonomy" id="2704465"/>
    <lineage>
        <taxon>Bacteria</taxon>
        <taxon>Pseudomonadati</taxon>
        <taxon>Bacteroidota</taxon>
        <taxon>Cytophagia</taxon>
        <taxon>Cytophagales</taxon>
        <taxon>Rhodocytophagaceae</taxon>
        <taxon>Rhodocytophaga</taxon>
    </lineage>
</organism>
<dbReference type="KEGG" id="rhoz:GXP67_01035"/>
<accession>A0A6C0GBU0</accession>
<sequence>MKVTKYDHTICLEITPSTNVNKLVSSVESLYKDKIAIVIELSETNIKILLIPEYRHIKYFDDNVYNTIPKIFDKKSLMPHNTFKSSFFKKTLVFHTVDHTWALLPWLNINCEYLKKITILHFDDHDDLGSPFLDYYSSNYHEVRDPIANRNYNLLYIEDVFDAIAYGNIGIGSFILPFIAQFKDCHLIHIREDINHSLIAKKKRLFLKQCQFQELTFNRLDISDSESNLYDFLYSKVTIDEIKDIIDTDLLIVDIDCDYFYNKNKWDNKFYKSELTFQELEKKLNRVFKKLRQIKGKRKIICFTIALSPDFFPSKYWEFTYKKINLLISDIANSNDFL</sequence>